<name>A0A0K2TZN8_LEPSM</name>
<feature type="non-terminal residue" evidence="1">
    <location>
        <position position="1"/>
    </location>
</feature>
<proteinExistence type="predicted"/>
<accession>A0A0K2TZN8</accession>
<dbReference type="AlphaFoldDB" id="A0A0K2TZN8"/>
<dbReference type="EMBL" id="HACA01013949">
    <property type="protein sequence ID" value="CDW31310.1"/>
    <property type="molecule type" value="Transcribed_RNA"/>
</dbReference>
<evidence type="ECO:0000313" key="1">
    <source>
        <dbReference type="EMBL" id="CDW31310.1"/>
    </source>
</evidence>
<organism evidence="1">
    <name type="scientific">Lepeophtheirus salmonis</name>
    <name type="common">Salmon louse</name>
    <name type="synonym">Caligus salmonis</name>
    <dbReference type="NCBI Taxonomy" id="72036"/>
    <lineage>
        <taxon>Eukaryota</taxon>
        <taxon>Metazoa</taxon>
        <taxon>Ecdysozoa</taxon>
        <taxon>Arthropoda</taxon>
        <taxon>Crustacea</taxon>
        <taxon>Multicrustacea</taxon>
        <taxon>Hexanauplia</taxon>
        <taxon>Copepoda</taxon>
        <taxon>Siphonostomatoida</taxon>
        <taxon>Caligidae</taxon>
        <taxon>Lepeophtheirus</taxon>
    </lineage>
</organism>
<reference evidence="1" key="1">
    <citation type="submission" date="2014-05" db="EMBL/GenBank/DDBJ databases">
        <authorList>
            <person name="Chronopoulou M."/>
        </authorList>
    </citation>
    <scope>NUCLEOTIDE SEQUENCE</scope>
    <source>
        <tissue evidence="1">Whole organism</tissue>
    </source>
</reference>
<protein>
    <submittedName>
        <fullName evidence="1">Uncharacterized protein</fullName>
    </submittedName>
</protein>
<sequence>IDALTAAIFFRLRAFICLTGTETLCSVYVDSNFLTKRSIVNFADGLR</sequence>